<comment type="catalytic activity">
    <reaction evidence="7 9 10">
        <text>2-(2-carboxy-4-methylthiazol-5-yl)ethyl phosphate + 4-amino-2-methyl-5-(diphosphooxymethyl)pyrimidine + 2 H(+) = thiamine phosphate + CO2 + diphosphate</text>
        <dbReference type="Rhea" id="RHEA:47848"/>
        <dbReference type="ChEBI" id="CHEBI:15378"/>
        <dbReference type="ChEBI" id="CHEBI:16526"/>
        <dbReference type="ChEBI" id="CHEBI:33019"/>
        <dbReference type="ChEBI" id="CHEBI:37575"/>
        <dbReference type="ChEBI" id="CHEBI:57841"/>
        <dbReference type="ChEBI" id="CHEBI:62890"/>
        <dbReference type="EC" id="2.5.1.3"/>
    </reaction>
</comment>
<comment type="catalytic activity">
    <reaction evidence="6 9 10">
        <text>4-methyl-5-(2-phosphooxyethyl)-thiazole + 4-amino-2-methyl-5-(diphosphooxymethyl)pyrimidine + H(+) = thiamine phosphate + diphosphate</text>
        <dbReference type="Rhea" id="RHEA:22328"/>
        <dbReference type="ChEBI" id="CHEBI:15378"/>
        <dbReference type="ChEBI" id="CHEBI:33019"/>
        <dbReference type="ChEBI" id="CHEBI:37575"/>
        <dbReference type="ChEBI" id="CHEBI:57841"/>
        <dbReference type="ChEBI" id="CHEBI:58296"/>
        <dbReference type="EC" id="2.5.1.3"/>
    </reaction>
</comment>
<keyword evidence="2 9" id="KW-0808">Transferase</keyword>
<comment type="similarity">
    <text evidence="9 10">Belongs to the thiamine-phosphate synthase family.</text>
</comment>
<dbReference type="EMBL" id="SJTH01000017">
    <property type="protein sequence ID" value="TCJ03424.1"/>
    <property type="molecule type" value="Genomic_DNA"/>
</dbReference>
<keyword evidence="14" id="KW-1185">Reference proteome</keyword>
<feature type="domain" description="Thiamine phosphate synthase/TenI" evidence="12">
    <location>
        <begin position="7"/>
        <end position="186"/>
    </location>
</feature>
<dbReference type="EC" id="2.5.1.3" evidence="9"/>
<comment type="catalytic activity">
    <reaction evidence="8 9 10">
        <text>2-[(2R,5Z)-2-carboxy-4-methylthiazol-5(2H)-ylidene]ethyl phosphate + 4-amino-2-methyl-5-(diphosphooxymethyl)pyrimidine + 2 H(+) = thiamine phosphate + CO2 + diphosphate</text>
        <dbReference type="Rhea" id="RHEA:47844"/>
        <dbReference type="ChEBI" id="CHEBI:15378"/>
        <dbReference type="ChEBI" id="CHEBI:16526"/>
        <dbReference type="ChEBI" id="CHEBI:33019"/>
        <dbReference type="ChEBI" id="CHEBI:37575"/>
        <dbReference type="ChEBI" id="CHEBI:57841"/>
        <dbReference type="ChEBI" id="CHEBI:62899"/>
        <dbReference type="EC" id="2.5.1.3"/>
    </reaction>
</comment>
<feature type="binding site" evidence="9">
    <location>
        <position position="107"/>
    </location>
    <ligand>
        <name>4-amino-2-methyl-5-(diphosphooxymethyl)pyrimidine</name>
        <dbReference type="ChEBI" id="CHEBI:57841"/>
    </ligand>
</feature>
<dbReference type="GO" id="GO:0005737">
    <property type="term" value="C:cytoplasm"/>
    <property type="evidence" value="ECO:0007669"/>
    <property type="project" value="TreeGrafter"/>
</dbReference>
<protein>
    <recommendedName>
        <fullName evidence="9">Thiamine-phosphate synthase</fullName>
        <shortName evidence="9">TP synthase</shortName>
        <shortName evidence="9">TPS</shortName>
        <ecNumber evidence="9">2.5.1.3</ecNumber>
    </recommendedName>
    <alternativeName>
        <fullName evidence="9">Thiamine-phosphate pyrophosphorylase</fullName>
        <shortName evidence="9">TMP pyrophosphorylase</shortName>
        <shortName evidence="9">TMP-PPase</shortName>
    </alternativeName>
</protein>
<dbReference type="GO" id="GO:0009229">
    <property type="term" value="P:thiamine diphosphate biosynthetic process"/>
    <property type="evidence" value="ECO:0007669"/>
    <property type="project" value="UniProtKB-UniRule"/>
</dbReference>
<reference evidence="13 14" key="1">
    <citation type="submission" date="2019-03" db="EMBL/GenBank/DDBJ databases">
        <authorList>
            <person name="Jensen L."/>
            <person name="Storgaard J."/>
            <person name="Sulaj E."/>
            <person name="Schramm A."/>
            <person name="Marshall I.P.G."/>
        </authorList>
    </citation>
    <scope>NUCLEOTIDE SEQUENCE [LARGE SCALE GENOMIC DNA]</scope>
    <source>
        <strain evidence="13 14">2017H2G3</strain>
    </source>
</reference>
<dbReference type="InterPro" id="IPR036206">
    <property type="entry name" value="ThiamineP_synth_sf"/>
</dbReference>
<sequence>MKPDYTLYLVTEESMPIEQLLRTVEEAVKGGVTIVQLREKNASGKNFFEKAKCVKALLSAYHVPLVINDRVDVALAVGADGVHIGQTDLPLAVVRSIVPSSMFVGVSVSTINEAKEAEEIGADYIGVGAVFPTHSKDDAKILPSGMLAEITNAVAIPAVAIGGIKLDYISQLRKMNIAGVAIVSGIMKADDPYNAASSYRKKMSSLD</sequence>
<dbReference type="GO" id="GO:0000287">
    <property type="term" value="F:magnesium ion binding"/>
    <property type="evidence" value="ECO:0007669"/>
    <property type="project" value="UniProtKB-UniRule"/>
</dbReference>
<evidence type="ECO:0000256" key="9">
    <source>
        <dbReference type="HAMAP-Rule" id="MF_00097"/>
    </source>
</evidence>
<evidence type="ECO:0000259" key="12">
    <source>
        <dbReference type="Pfam" id="PF02581"/>
    </source>
</evidence>
<dbReference type="CDD" id="cd00564">
    <property type="entry name" value="TMP_TenI"/>
    <property type="match status" value="1"/>
</dbReference>
<dbReference type="SUPFAM" id="SSF51391">
    <property type="entry name" value="Thiamin phosphate synthase"/>
    <property type="match status" value="1"/>
</dbReference>
<evidence type="ECO:0000256" key="1">
    <source>
        <dbReference type="ARBA" id="ARBA00005165"/>
    </source>
</evidence>
<feature type="binding site" evidence="9">
    <location>
        <position position="88"/>
    </location>
    <ligand>
        <name>Mg(2+)</name>
        <dbReference type="ChEBI" id="CHEBI:18420"/>
    </ligand>
</feature>
<dbReference type="HAMAP" id="MF_00097">
    <property type="entry name" value="TMP_synthase"/>
    <property type="match status" value="1"/>
</dbReference>
<dbReference type="PANTHER" id="PTHR20857">
    <property type="entry name" value="THIAMINE-PHOSPHATE PYROPHOSPHORYLASE"/>
    <property type="match status" value="1"/>
</dbReference>
<accession>A0A4R1AYJ2</accession>
<dbReference type="Pfam" id="PF02581">
    <property type="entry name" value="TMP-TENI"/>
    <property type="match status" value="1"/>
</dbReference>
<comment type="function">
    <text evidence="9">Condenses 4-methyl-5-(beta-hydroxyethyl)thiazole monophosphate (THZ-P) and 2-methyl-4-amino-5-hydroxymethyl pyrimidine pyrophosphate (HMP-PP) to form thiamine monophosphate (TMP).</text>
</comment>
<evidence type="ECO:0000256" key="4">
    <source>
        <dbReference type="ARBA" id="ARBA00022842"/>
    </source>
</evidence>
<evidence type="ECO:0000256" key="11">
    <source>
        <dbReference type="RuleBase" id="RU004253"/>
    </source>
</evidence>
<feature type="binding site" evidence="9">
    <location>
        <position position="136"/>
    </location>
    <ligand>
        <name>4-amino-2-methyl-5-(diphosphooxymethyl)pyrimidine</name>
        <dbReference type="ChEBI" id="CHEBI:57841"/>
    </ligand>
</feature>
<dbReference type="GO" id="GO:0004789">
    <property type="term" value="F:thiamine-phosphate diphosphorylase activity"/>
    <property type="evidence" value="ECO:0007669"/>
    <property type="project" value="UniProtKB-UniRule"/>
</dbReference>
<proteinExistence type="inferred from homology"/>
<dbReference type="GO" id="GO:0009228">
    <property type="term" value="P:thiamine biosynthetic process"/>
    <property type="evidence" value="ECO:0007669"/>
    <property type="project" value="UniProtKB-KW"/>
</dbReference>
<dbReference type="InterPro" id="IPR034291">
    <property type="entry name" value="TMP_synthase"/>
</dbReference>
<dbReference type="InterPro" id="IPR022998">
    <property type="entry name" value="ThiamineP_synth_TenI"/>
</dbReference>
<evidence type="ECO:0000256" key="3">
    <source>
        <dbReference type="ARBA" id="ARBA00022723"/>
    </source>
</evidence>
<comment type="pathway">
    <text evidence="1 9 11">Cofactor biosynthesis; thiamine diphosphate biosynthesis; thiamine phosphate from 4-amino-2-methyl-5-diphosphomethylpyrimidine and 4-methyl-5-(2-phosphoethyl)-thiazole: step 1/1.</text>
</comment>
<dbReference type="InterPro" id="IPR013785">
    <property type="entry name" value="Aldolase_TIM"/>
</dbReference>
<evidence type="ECO:0000256" key="5">
    <source>
        <dbReference type="ARBA" id="ARBA00022977"/>
    </source>
</evidence>
<name>A0A4R1AYJ2_9BACI</name>
<dbReference type="Gene3D" id="3.20.20.70">
    <property type="entry name" value="Aldolase class I"/>
    <property type="match status" value="1"/>
</dbReference>
<evidence type="ECO:0000313" key="13">
    <source>
        <dbReference type="EMBL" id="TCJ03424.1"/>
    </source>
</evidence>
<dbReference type="AlphaFoldDB" id="A0A4R1AYJ2"/>
<dbReference type="Proteomes" id="UP000293846">
    <property type="component" value="Unassembled WGS sequence"/>
</dbReference>
<comment type="caution">
    <text evidence="13">The sequence shown here is derived from an EMBL/GenBank/DDBJ whole genome shotgun (WGS) entry which is preliminary data.</text>
</comment>
<keyword evidence="4 9" id="KW-0460">Magnesium</keyword>
<dbReference type="NCBIfam" id="TIGR00693">
    <property type="entry name" value="thiE"/>
    <property type="match status" value="1"/>
</dbReference>
<feature type="binding site" evidence="9">
    <location>
        <position position="69"/>
    </location>
    <ligand>
        <name>Mg(2+)</name>
        <dbReference type="ChEBI" id="CHEBI:18420"/>
    </ligand>
</feature>
<evidence type="ECO:0000256" key="7">
    <source>
        <dbReference type="ARBA" id="ARBA00047851"/>
    </source>
</evidence>
<organism evidence="13 14">
    <name type="scientific">Cytobacillus praedii</name>
    <dbReference type="NCBI Taxonomy" id="1742358"/>
    <lineage>
        <taxon>Bacteria</taxon>
        <taxon>Bacillati</taxon>
        <taxon>Bacillota</taxon>
        <taxon>Bacilli</taxon>
        <taxon>Bacillales</taxon>
        <taxon>Bacillaceae</taxon>
        <taxon>Cytobacillus</taxon>
    </lineage>
</organism>
<feature type="binding site" evidence="9">
    <location>
        <position position="68"/>
    </location>
    <ligand>
        <name>4-amino-2-methyl-5-(diphosphooxymethyl)pyrimidine</name>
        <dbReference type="ChEBI" id="CHEBI:57841"/>
    </ligand>
</feature>
<dbReference type="OrthoDB" id="9812206at2"/>
<comment type="cofactor">
    <cofactor evidence="9">
        <name>Mg(2+)</name>
        <dbReference type="ChEBI" id="CHEBI:18420"/>
    </cofactor>
    <text evidence="9">Binds 1 Mg(2+) ion per subunit.</text>
</comment>
<feature type="binding site" evidence="9">
    <location>
        <position position="163"/>
    </location>
    <ligand>
        <name>2-[(2R,5Z)-2-carboxy-4-methylthiazol-5(2H)-ylidene]ethyl phosphate</name>
        <dbReference type="ChEBI" id="CHEBI:62899"/>
    </ligand>
</feature>
<gene>
    <name evidence="9 13" type="primary">thiE</name>
    <name evidence="13" type="ORF">E0Y62_14330</name>
</gene>
<dbReference type="UniPathway" id="UPA00060">
    <property type="reaction ID" value="UER00141"/>
</dbReference>
<dbReference type="STRING" id="1742358.GCA_001439605_04430"/>
<dbReference type="PANTHER" id="PTHR20857:SF23">
    <property type="entry name" value="THIAMINE BIOSYNTHETIC BIFUNCTIONAL ENZYME"/>
    <property type="match status" value="1"/>
</dbReference>
<evidence type="ECO:0000313" key="14">
    <source>
        <dbReference type="Proteomes" id="UP000293846"/>
    </source>
</evidence>
<dbReference type="RefSeq" id="WP_057762972.1">
    <property type="nucleotide sequence ID" value="NZ_LMBX01000006.1"/>
</dbReference>
<dbReference type="FunFam" id="3.20.20.70:FF:000096">
    <property type="entry name" value="Thiamine-phosphate synthase"/>
    <property type="match status" value="1"/>
</dbReference>
<feature type="binding site" evidence="9">
    <location>
        <begin position="133"/>
        <end position="135"/>
    </location>
    <ligand>
        <name>2-[(2R,5Z)-2-carboxy-4-methylthiazol-5(2H)-ylidene]ethyl phosphate</name>
        <dbReference type="ChEBI" id="CHEBI:62899"/>
    </ligand>
</feature>
<evidence type="ECO:0000256" key="2">
    <source>
        <dbReference type="ARBA" id="ARBA00022679"/>
    </source>
</evidence>
<keyword evidence="3 9" id="KW-0479">Metal-binding</keyword>
<feature type="binding site" evidence="9">
    <location>
        <begin position="183"/>
        <end position="184"/>
    </location>
    <ligand>
        <name>2-[(2R,5Z)-2-carboxy-4-methylthiazol-5(2H)-ylidene]ethyl phosphate</name>
        <dbReference type="ChEBI" id="CHEBI:62899"/>
    </ligand>
</feature>
<feature type="binding site" evidence="9">
    <location>
        <begin position="36"/>
        <end position="40"/>
    </location>
    <ligand>
        <name>4-amino-2-methyl-5-(diphosphooxymethyl)pyrimidine</name>
        <dbReference type="ChEBI" id="CHEBI:57841"/>
    </ligand>
</feature>
<evidence type="ECO:0000256" key="8">
    <source>
        <dbReference type="ARBA" id="ARBA00047883"/>
    </source>
</evidence>
<evidence type="ECO:0000256" key="6">
    <source>
        <dbReference type="ARBA" id="ARBA00047334"/>
    </source>
</evidence>
<keyword evidence="5 9" id="KW-0784">Thiamine biosynthesis</keyword>
<evidence type="ECO:0000256" key="10">
    <source>
        <dbReference type="RuleBase" id="RU003826"/>
    </source>
</evidence>